<protein>
    <recommendedName>
        <fullName evidence="1">BIG2 domain-containing protein</fullName>
    </recommendedName>
</protein>
<dbReference type="KEGG" id="hsd:SD1D_1959"/>
<evidence type="ECO:0000313" key="2">
    <source>
        <dbReference type="EMBL" id="CUH93497.1"/>
    </source>
</evidence>
<dbReference type="OrthoDB" id="2038592at2"/>
<reference evidence="3" key="1">
    <citation type="submission" date="2015-09" db="EMBL/GenBank/DDBJ databases">
        <authorList>
            <person name="Wibberg D."/>
        </authorList>
    </citation>
    <scope>NUCLEOTIDE SEQUENCE [LARGE SCALE GENOMIC DNA]</scope>
    <source>
        <strain evidence="3">SD1D</strain>
    </source>
</reference>
<dbReference type="EMBL" id="LN879430">
    <property type="protein sequence ID" value="CUH93497.1"/>
    <property type="molecule type" value="Genomic_DNA"/>
</dbReference>
<evidence type="ECO:0000259" key="1">
    <source>
        <dbReference type="SMART" id="SM00635"/>
    </source>
</evidence>
<proteinExistence type="predicted"/>
<dbReference type="InterPro" id="IPR003343">
    <property type="entry name" value="Big_2"/>
</dbReference>
<dbReference type="Gene3D" id="2.60.40.1080">
    <property type="match status" value="2"/>
</dbReference>
<dbReference type="SUPFAM" id="SSF49373">
    <property type="entry name" value="Invasin/intimin cell-adhesion fragments"/>
    <property type="match status" value="2"/>
</dbReference>
<sequence>MKKKFLCNCLILFGLLLFFTVMPQIIQSPLSVVRASEVEKEKNNEYRLNLKSITLVNGKSFTLKVYNLEDDAKVSFKSADPSIASVNENGTFKANKVGSTTITATVRRGSNSTSLTCDVKVGPPAFSVKMTRSIIILGQKQSALLEVIMKPSNTAELAKFSSFNSSIASVSSGGRVTAKRLGMTYIFAEIDAVNLDGSKKFASCSVIVTKPEEVTQLRKYFSNHLELSLISESDLSAALYEFFNSNNTTESNSGSESSIVDNLDKFLNLKFNLENLKKTYQERLQPVVEIKLSSQAGI</sequence>
<organism evidence="2 3">
    <name type="scientific">Herbinix luporum</name>
    <dbReference type="NCBI Taxonomy" id="1679721"/>
    <lineage>
        <taxon>Bacteria</taxon>
        <taxon>Bacillati</taxon>
        <taxon>Bacillota</taxon>
        <taxon>Clostridia</taxon>
        <taxon>Lachnospirales</taxon>
        <taxon>Lachnospiraceae</taxon>
        <taxon>Herbinix</taxon>
    </lineage>
</organism>
<gene>
    <name evidence="2" type="ORF">SD1D_1959</name>
</gene>
<dbReference type="InterPro" id="IPR008964">
    <property type="entry name" value="Invasin/intimin_cell_adhesion"/>
</dbReference>
<dbReference type="InterPro" id="IPR045197">
    <property type="entry name" value="NUP210-like"/>
</dbReference>
<accession>A0A0K8J856</accession>
<feature type="domain" description="BIG2" evidence="1">
    <location>
        <begin position="42"/>
        <end position="116"/>
    </location>
</feature>
<dbReference type="SMART" id="SM00635">
    <property type="entry name" value="BID_2"/>
    <property type="match status" value="2"/>
</dbReference>
<dbReference type="RefSeq" id="WP_058258739.1">
    <property type="nucleotide sequence ID" value="NZ_DUPS01000019.1"/>
</dbReference>
<dbReference type="PANTHER" id="PTHR23019">
    <property type="entry name" value="NUCLEAR PORE MEMBRANE GLYCOPROTEIN GP210-RELATED"/>
    <property type="match status" value="1"/>
</dbReference>
<feature type="domain" description="BIG2" evidence="1">
    <location>
        <begin position="124"/>
        <end position="200"/>
    </location>
</feature>
<name>A0A0K8J856_9FIRM</name>
<evidence type="ECO:0000313" key="3">
    <source>
        <dbReference type="Proteomes" id="UP000196053"/>
    </source>
</evidence>
<dbReference type="Pfam" id="PF02368">
    <property type="entry name" value="Big_2"/>
    <property type="match status" value="1"/>
</dbReference>
<dbReference type="AlphaFoldDB" id="A0A0K8J856"/>
<keyword evidence="3" id="KW-1185">Reference proteome</keyword>
<dbReference type="PANTHER" id="PTHR23019:SF0">
    <property type="entry name" value="NUCLEAR PORE MEMBRANE GLYCOPROTEIN 210"/>
    <property type="match status" value="1"/>
</dbReference>
<dbReference type="Proteomes" id="UP000196053">
    <property type="component" value="Chromosome I"/>
</dbReference>